<feature type="compositionally biased region" description="Basic and acidic residues" evidence="1">
    <location>
        <begin position="295"/>
        <end position="308"/>
    </location>
</feature>
<feature type="region of interest" description="Disordered" evidence="1">
    <location>
        <begin position="253"/>
        <end position="391"/>
    </location>
</feature>
<accession>A0AAN6GSN1</accession>
<evidence type="ECO:0000313" key="2">
    <source>
        <dbReference type="EMBL" id="KAK0554662.1"/>
    </source>
</evidence>
<organism evidence="2 3">
    <name type="scientific">Tilletia horrida</name>
    <dbReference type="NCBI Taxonomy" id="155126"/>
    <lineage>
        <taxon>Eukaryota</taxon>
        <taxon>Fungi</taxon>
        <taxon>Dikarya</taxon>
        <taxon>Basidiomycota</taxon>
        <taxon>Ustilaginomycotina</taxon>
        <taxon>Exobasidiomycetes</taxon>
        <taxon>Tilletiales</taxon>
        <taxon>Tilletiaceae</taxon>
        <taxon>Tilletia</taxon>
    </lineage>
</organism>
<dbReference type="Proteomes" id="UP001176517">
    <property type="component" value="Unassembled WGS sequence"/>
</dbReference>
<feature type="compositionally biased region" description="Acidic residues" evidence="1">
    <location>
        <begin position="738"/>
        <end position="748"/>
    </location>
</feature>
<proteinExistence type="predicted"/>
<evidence type="ECO:0000313" key="3">
    <source>
        <dbReference type="Proteomes" id="UP001176517"/>
    </source>
</evidence>
<dbReference type="AlphaFoldDB" id="A0AAN6GSN1"/>
<feature type="compositionally biased region" description="Polar residues" evidence="1">
    <location>
        <begin position="36"/>
        <end position="46"/>
    </location>
</feature>
<feature type="compositionally biased region" description="Basic residues" evidence="1">
    <location>
        <begin position="672"/>
        <end position="688"/>
    </location>
</feature>
<gene>
    <name evidence="2" type="ORF">OC846_001996</name>
</gene>
<feature type="compositionally biased region" description="Low complexity" evidence="1">
    <location>
        <begin position="213"/>
        <end position="228"/>
    </location>
</feature>
<name>A0AAN6GSN1_9BASI</name>
<feature type="region of interest" description="Disordered" evidence="1">
    <location>
        <begin position="549"/>
        <end position="582"/>
    </location>
</feature>
<feature type="compositionally biased region" description="Polar residues" evidence="1">
    <location>
        <begin position="121"/>
        <end position="137"/>
    </location>
</feature>
<feature type="compositionally biased region" description="Low complexity" evidence="1">
    <location>
        <begin position="270"/>
        <end position="288"/>
    </location>
</feature>
<evidence type="ECO:0000256" key="1">
    <source>
        <dbReference type="SAM" id="MobiDB-lite"/>
    </source>
</evidence>
<feature type="region of interest" description="Disordered" evidence="1">
    <location>
        <begin position="82"/>
        <end position="236"/>
    </location>
</feature>
<sequence>MKSSRSHPVHKSDEICPDSQVPSRWLCDGGVAQLDASPNQDQSSGMDWSFPFQPSPLQSHLVHVQSTSTFLASANVELNDSLSAIERESDGANSDNDAGDEFELPPGNQLAASRAVIEVSTPASSHTSALRQLTLESQRQERSKVASQERGSPNQRVKASDDSYDTDFGSGSLHRGRVVPSSDLEDNDDDQQSSQLDDFLTRSPSIPRAALKSSAVSPARRATASSSRQRLDDPCPSSIQAILTRPLPRFCQKRPTMALPQHSTKDTDDVVPVSSSPAVVAVSSPSKSHNADTTTPHEEYDEDAHMRDSAAAAEESLIVLPRPSKRPRRQASPDSDASLSSDSPRSSTFPIHREDDKRLALSIGAESSTMAESPGQVASPSPPPPPSIRNLADQFGYQAQEGVFNAFAPAQASTSTGALDPPRLAQRAEQCEYIQVMPWHKKLNIRREKHELSQQVAEPKKRKIHKKTARHEARMALVARRTEATPVLDDIPLEMIRPLTECPICGLRWPKSRTGPAKKAHMEMCAESPPASLQPSRAEKILGGHSVAVASAPSEPGPSRLRDLTASGEASSSIVESRTRTDAGMTTQQSAALTASQVHALVNRAIDRLIEGERKRQTVAQSNKTLFAHLVGEAGLARAADQALEAKEARERERQLRLDNWYNQQEELPKGYKPRKKRKWKGKGKSKGRGGGDVRQDEDDEAVNPALARLMARRDAETAMKRQTILKESAGDGHAAESEPETEQDCDDPMQAPLSGLFPPTGQAGSAWIVPSSRTPSPVKKSTAADLETNLVPAREGRARADAYLRELFPATQMRRYEEDVLHLGLPPTGPRGETAQVVGASQTSMDDFEDKAEQSIISDDDTVEMVDDQDANAEEAAARGFHAALEEQKELLLRSMRSRSVLSEGADNHLASSINSFERQAPKAPQPDGQALQANSRIVKNGTHAFSSTSSSRGQQSLENMSAAEMTMPSAGFDGVGPAADSFPPATQRFRRSRLAEKYGR</sequence>
<feature type="region of interest" description="Disordered" evidence="1">
    <location>
        <begin position="667"/>
        <end position="702"/>
    </location>
</feature>
<comment type="caution">
    <text evidence="2">The sequence shown here is derived from an EMBL/GenBank/DDBJ whole genome shotgun (WGS) entry which is preliminary data.</text>
</comment>
<keyword evidence="3" id="KW-1185">Reference proteome</keyword>
<feature type="region of interest" description="Disordered" evidence="1">
    <location>
        <begin position="714"/>
        <end position="788"/>
    </location>
</feature>
<feature type="compositionally biased region" description="Low complexity" evidence="1">
    <location>
        <begin position="332"/>
        <end position="347"/>
    </location>
</feature>
<feature type="region of interest" description="Disordered" evidence="1">
    <location>
        <begin position="913"/>
        <end position="1002"/>
    </location>
</feature>
<reference evidence="2" key="1">
    <citation type="journal article" date="2023" name="PhytoFront">
        <title>Draft Genome Resources of Seven Strains of Tilletia horrida, Causal Agent of Kernel Smut of Rice.</title>
        <authorList>
            <person name="Khanal S."/>
            <person name="Antony Babu S."/>
            <person name="Zhou X.G."/>
        </authorList>
    </citation>
    <scope>NUCLEOTIDE SEQUENCE</scope>
    <source>
        <strain evidence="2">TX6</strain>
    </source>
</reference>
<feature type="region of interest" description="Disordered" evidence="1">
    <location>
        <begin position="1"/>
        <end position="55"/>
    </location>
</feature>
<dbReference type="EMBL" id="JAPDMZ010000035">
    <property type="protein sequence ID" value="KAK0554662.1"/>
    <property type="molecule type" value="Genomic_DNA"/>
</dbReference>
<protein>
    <submittedName>
        <fullName evidence="2">Uncharacterized protein</fullName>
    </submittedName>
</protein>
<feature type="region of interest" description="Disordered" evidence="1">
    <location>
        <begin position="823"/>
        <end position="848"/>
    </location>
</feature>
<feature type="compositionally biased region" description="Polar residues" evidence="1">
    <location>
        <begin position="145"/>
        <end position="157"/>
    </location>
</feature>